<dbReference type="GO" id="GO:0004519">
    <property type="term" value="F:endonuclease activity"/>
    <property type="evidence" value="ECO:0007669"/>
    <property type="project" value="UniProtKB-KW"/>
</dbReference>
<dbReference type="EMBL" id="JBBLXS010000021">
    <property type="protein sequence ID" value="MEK0183805.1"/>
    <property type="molecule type" value="Genomic_DNA"/>
</dbReference>
<evidence type="ECO:0000259" key="1">
    <source>
        <dbReference type="Pfam" id="PF05685"/>
    </source>
</evidence>
<dbReference type="RefSeq" id="WP_340518907.1">
    <property type="nucleotide sequence ID" value="NZ_JBBLXS010000021.1"/>
</dbReference>
<protein>
    <submittedName>
        <fullName evidence="2">Uma2 family endonuclease</fullName>
    </submittedName>
</protein>
<dbReference type="InterPro" id="IPR011335">
    <property type="entry name" value="Restrct_endonuc-II-like"/>
</dbReference>
<name>A0ABU8YHF8_9CYAN</name>
<gene>
    <name evidence="2" type="ORF">WMG39_02970</name>
</gene>
<accession>A0ABU8YHF8</accession>
<keyword evidence="2" id="KW-0378">Hydrolase</keyword>
<dbReference type="CDD" id="cd06260">
    <property type="entry name" value="DUF820-like"/>
    <property type="match status" value="1"/>
</dbReference>
<reference evidence="2 3" key="1">
    <citation type="journal article" date="2020" name="Harmful Algae">
        <title>Molecular and morphological characterization of a novel dihydroanatoxin-a producing Microcoleus species (cyanobacteria) from the Russian River, California, USA.</title>
        <authorList>
            <person name="Conklin K.Y."/>
            <person name="Stancheva R."/>
            <person name="Otten T.G."/>
            <person name="Fadness R."/>
            <person name="Boyer G.L."/>
            <person name="Read B."/>
            <person name="Zhang X."/>
            <person name="Sheath R.G."/>
        </authorList>
    </citation>
    <scope>NUCLEOTIDE SEQUENCE [LARGE SCALE GENOMIC DNA]</scope>
    <source>
        <strain evidence="2 3">PTRS2</strain>
    </source>
</reference>
<dbReference type="SUPFAM" id="SSF52980">
    <property type="entry name" value="Restriction endonuclease-like"/>
    <property type="match status" value="1"/>
</dbReference>
<dbReference type="Gene3D" id="3.90.1570.10">
    <property type="entry name" value="tt1808, chain A"/>
    <property type="match status" value="1"/>
</dbReference>
<evidence type="ECO:0000313" key="3">
    <source>
        <dbReference type="Proteomes" id="UP001384579"/>
    </source>
</evidence>
<dbReference type="Proteomes" id="UP001384579">
    <property type="component" value="Unassembled WGS sequence"/>
</dbReference>
<keyword evidence="3" id="KW-1185">Reference proteome</keyword>
<keyword evidence="2" id="KW-0540">Nuclease</keyword>
<dbReference type="PANTHER" id="PTHR36558:SF1">
    <property type="entry name" value="RESTRICTION ENDONUCLEASE DOMAIN-CONTAINING PROTEIN-RELATED"/>
    <property type="match status" value="1"/>
</dbReference>
<feature type="domain" description="Putative restriction endonuclease" evidence="1">
    <location>
        <begin position="22"/>
        <end position="192"/>
    </location>
</feature>
<dbReference type="InterPro" id="IPR008538">
    <property type="entry name" value="Uma2"/>
</dbReference>
<evidence type="ECO:0000313" key="2">
    <source>
        <dbReference type="EMBL" id="MEK0183805.1"/>
    </source>
</evidence>
<comment type="caution">
    <text evidence="2">The sequence shown here is derived from an EMBL/GenBank/DDBJ whole genome shotgun (WGS) entry which is preliminary data.</text>
</comment>
<dbReference type="Pfam" id="PF05685">
    <property type="entry name" value="Uma2"/>
    <property type="match status" value="1"/>
</dbReference>
<organism evidence="2 3">
    <name type="scientific">Microcoleus anatoxicus PTRS2</name>
    <dbReference type="NCBI Taxonomy" id="2705321"/>
    <lineage>
        <taxon>Bacteria</taxon>
        <taxon>Bacillati</taxon>
        <taxon>Cyanobacteriota</taxon>
        <taxon>Cyanophyceae</taxon>
        <taxon>Oscillatoriophycideae</taxon>
        <taxon>Oscillatoriales</taxon>
        <taxon>Microcoleaceae</taxon>
        <taxon>Microcoleus</taxon>
        <taxon>Microcoleus anatoxicus</taxon>
    </lineage>
</organism>
<sequence>MVITQTNPPNLTDATKTRFSLDEYRAIEETAQERHEYCNGEIIAMSGGSEVHSAIACNLLIYLGFLLRDTDFRLYNSDLRVWIPEHRCGTYTDLMVVNGEPELNGDRTDEILNPLLIVEVLSPSTEACDRGEKFRKYRSIASFCEYLLVSQTEPYIEQYHNLDRQSSDRWQLQVYDGIDRAIVLHSLNIELPMAEVYRRISL</sequence>
<proteinExistence type="predicted"/>
<keyword evidence="2" id="KW-0255">Endonuclease</keyword>
<dbReference type="PANTHER" id="PTHR36558">
    <property type="entry name" value="GLR1098 PROTEIN"/>
    <property type="match status" value="1"/>
</dbReference>
<dbReference type="InterPro" id="IPR012296">
    <property type="entry name" value="Nuclease_put_TT1808"/>
</dbReference>